<name>A0A388KA29_CHABU</name>
<gene>
    <name evidence="3" type="ORF">CBR_g72655</name>
</gene>
<feature type="region of interest" description="Disordered" evidence="2">
    <location>
        <begin position="26"/>
        <end position="70"/>
    </location>
</feature>
<evidence type="ECO:0000256" key="1">
    <source>
        <dbReference type="SAM" id="Coils"/>
    </source>
</evidence>
<accession>A0A388KA29</accession>
<evidence type="ECO:0000256" key="2">
    <source>
        <dbReference type="SAM" id="MobiDB-lite"/>
    </source>
</evidence>
<keyword evidence="1" id="KW-0175">Coiled coil</keyword>
<feature type="compositionally biased region" description="Basic residues" evidence="2">
    <location>
        <begin position="45"/>
        <end position="55"/>
    </location>
</feature>
<feature type="coiled-coil region" evidence="1">
    <location>
        <begin position="70"/>
        <end position="113"/>
    </location>
</feature>
<keyword evidence="4" id="KW-1185">Reference proteome</keyword>
<dbReference type="Gramene" id="GBG66900">
    <property type="protein sequence ID" value="GBG66900"/>
    <property type="gene ID" value="CBR_g72655"/>
</dbReference>
<dbReference type="Proteomes" id="UP000265515">
    <property type="component" value="Unassembled WGS sequence"/>
</dbReference>
<protein>
    <submittedName>
        <fullName evidence="3">Uncharacterized protein</fullName>
    </submittedName>
</protein>
<proteinExistence type="predicted"/>
<evidence type="ECO:0000313" key="3">
    <source>
        <dbReference type="EMBL" id="GBG66900.1"/>
    </source>
</evidence>
<comment type="caution">
    <text evidence="3">The sequence shown here is derived from an EMBL/GenBank/DDBJ whole genome shotgun (WGS) entry which is preliminary data.</text>
</comment>
<reference evidence="3 4" key="1">
    <citation type="journal article" date="2018" name="Cell">
        <title>The Chara Genome: Secondary Complexity and Implications for Plant Terrestrialization.</title>
        <authorList>
            <person name="Nishiyama T."/>
            <person name="Sakayama H."/>
            <person name="Vries J.D."/>
            <person name="Buschmann H."/>
            <person name="Saint-Marcoux D."/>
            <person name="Ullrich K.K."/>
            <person name="Haas F.B."/>
            <person name="Vanderstraeten L."/>
            <person name="Becker D."/>
            <person name="Lang D."/>
            <person name="Vosolsobe S."/>
            <person name="Rombauts S."/>
            <person name="Wilhelmsson P.K.I."/>
            <person name="Janitza P."/>
            <person name="Kern R."/>
            <person name="Heyl A."/>
            <person name="Rumpler F."/>
            <person name="Villalobos L.I.A.C."/>
            <person name="Clay J.M."/>
            <person name="Skokan R."/>
            <person name="Toyoda A."/>
            <person name="Suzuki Y."/>
            <person name="Kagoshima H."/>
            <person name="Schijlen E."/>
            <person name="Tajeshwar N."/>
            <person name="Catarino B."/>
            <person name="Hetherington A.J."/>
            <person name="Saltykova A."/>
            <person name="Bonnot C."/>
            <person name="Breuninger H."/>
            <person name="Symeonidi A."/>
            <person name="Radhakrishnan G.V."/>
            <person name="Van Nieuwerburgh F."/>
            <person name="Deforce D."/>
            <person name="Chang C."/>
            <person name="Karol K.G."/>
            <person name="Hedrich R."/>
            <person name="Ulvskov P."/>
            <person name="Glockner G."/>
            <person name="Delwiche C.F."/>
            <person name="Petrasek J."/>
            <person name="Van de Peer Y."/>
            <person name="Friml J."/>
            <person name="Beilby M."/>
            <person name="Dolan L."/>
            <person name="Kohara Y."/>
            <person name="Sugano S."/>
            <person name="Fujiyama A."/>
            <person name="Delaux P.-M."/>
            <person name="Quint M."/>
            <person name="TheiBen G."/>
            <person name="Hagemann M."/>
            <person name="Harholt J."/>
            <person name="Dunand C."/>
            <person name="Zachgo S."/>
            <person name="Langdale J."/>
            <person name="Maumus F."/>
            <person name="Straeten D.V.D."/>
            <person name="Gould S.B."/>
            <person name="Rensing S.A."/>
        </authorList>
    </citation>
    <scope>NUCLEOTIDE SEQUENCE [LARGE SCALE GENOMIC DNA]</scope>
    <source>
        <strain evidence="3 4">S276</strain>
    </source>
</reference>
<organism evidence="3 4">
    <name type="scientific">Chara braunii</name>
    <name type="common">Braun's stonewort</name>
    <dbReference type="NCBI Taxonomy" id="69332"/>
    <lineage>
        <taxon>Eukaryota</taxon>
        <taxon>Viridiplantae</taxon>
        <taxon>Streptophyta</taxon>
        <taxon>Charophyceae</taxon>
        <taxon>Charales</taxon>
        <taxon>Characeae</taxon>
        <taxon>Chara</taxon>
    </lineage>
</organism>
<dbReference type="AlphaFoldDB" id="A0A388KA29"/>
<evidence type="ECO:0000313" key="4">
    <source>
        <dbReference type="Proteomes" id="UP000265515"/>
    </source>
</evidence>
<sequence>METMNGGKGMDHLDVLGVNELGTMGTSVTRLMPLRATASGDSHRARSSSPRRGHQGRSSSSGESRRTTEIEILERNVASFEEKIQLIRSKKEEKEAKKKAKALTKQCEEAERIEREQSIAKKIEKEKRAEVKQMELAKSVEVQLSLKIGELRDDIRQELRRVIKGKSKAKAPTSSDDDSGSGSDDGTSELSPPTGRLTINEKRKWGEEPFFEDSPPLVILPKCTPARRTVMKPIKLTPRLKSHTLKTKSHAKVKTRCRRTSTLRLCGVWNGQAISMP</sequence>
<dbReference type="EMBL" id="BFEA01000080">
    <property type="protein sequence ID" value="GBG66900.1"/>
    <property type="molecule type" value="Genomic_DNA"/>
</dbReference>
<feature type="region of interest" description="Disordered" evidence="2">
    <location>
        <begin position="163"/>
        <end position="199"/>
    </location>
</feature>